<dbReference type="EMBL" id="CP087977">
    <property type="protein sequence ID" value="UUZ43961.1"/>
    <property type="molecule type" value="Genomic_DNA"/>
</dbReference>
<evidence type="ECO:0000313" key="2">
    <source>
        <dbReference type="Proteomes" id="UP001059663"/>
    </source>
</evidence>
<evidence type="ECO:0000313" key="1">
    <source>
        <dbReference type="EMBL" id="UUZ43961.1"/>
    </source>
</evidence>
<protein>
    <submittedName>
        <fullName evidence="1">Uncharacterized protein</fullName>
    </submittedName>
</protein>
<gene>
    <name evidence="1" type="ORF">LP422_14920</name>
</gene>
<reference evidence="1" key="1">
    <citation type="submission" date="2021-11" db="EMBL/GenBank/DDBJ databases">
        <title>Study of the species diversity of bacterial strains isolated from a unique natural object - Shulgan-Tash cave (Bashkiria).</title>
        <authorList>
            <person name="Sazanova A.L."/>
            <person name="Chirak E.R."/>
            <person name="Safronova V.I."/>
        </authorList>
    </citation>
    <scope>NUCLEOTIDE SEQUENCE</scope>
    <source>
        <strain evidence="1">P1</strain>
    </source>
</reference>
<name>A0AC61U1T1_9MICO</name>
<accession>A0AC61U1T1</accession>
<dbReference type="Proteomes" id="UP001059663">
    <property type="component" value="Chromosome"/>
</dbReference>
<organism evidence="1 2">
    <name type="scientific">Janibacter limosus</name>
    <dbReference type="NCBI Taxonomy" id="53458"/>
    <lineage>
        <taxon>Bacteria</taxon>
        <taxon>Bacillati</taxon>
        <taxon>Actinomycetota</taxon>
        <taxon>Actinomycetes</taxon>
        <taxon>Micrococcales</taxon>
        <taxon>Intrasporangiaceae</taxon>
        <taxon>Janibacter</taxon>
    </lineage>
</organism>
<sequence length="443" mass="45553">MSVTVLTALSHTWEGRMVEIVDRLPGIAVGRRCVDLADLLAAAAAGHGDVAPVSADLRGLDRDALAHPGAHGVAVVGASPDGDEEQERRLRQLGVQRHVHLATPGEDLVDSLTVPGAAGVAVASGPQQTWPGRDPPTAPVALVTDSTPPPVAPAEAVRGRVIAVWGPTGAPGRSTVAVNPASELAAAGAPTVLIDLDTYGAAVAQLLSVLDEAPGLASAARSELGTLDLMGLARLAVEVSPRFRVLTGIPTPNRWPEIRPAAVEQIIDLSRSLGAFVVLDLGFAIEDDEELSYDTAAPRRNAATLSGLAEADDLLLVGSADPVGLQRMVRAVQGVGQVASPDAATGGQPAARLVGGRRPEASRRGVAGPLRRGGGHHLPPRGPCRDRRCSAGRHDAGRVRPRQRAAPGHRAARGDLQRGRRPSPTSIGSCPAETSTVIAAPVT</sequence>
<proteinExistence type="predicted"/>